<dbReference type="EMBL" id="JAEKJA010000005">
    <property type="protein sequence ID" value="MBJ3775381.1"/>
    <property type="molecule type" value="Genomic_DNA"/>
</dbReference>
<dbReference type="AlphaFoldDB" id="A0A934II24"/>
<name>A0A934II24_9HYPH</name>
<feature type="domain" description="FAD dependent oxidoreductase" evidence="2">
    <location>
        <begin position="2"/>
        <end position="392"/>
    </location>
</feature>
<dbReference type="Gene3D" id="3.30.9.10">
    <property type="entry name" value="D-Amino Acid Oxidase, subunit A, domain 2"/>
    <property type="match status" value="1"/>
</dbReference>
<dbReference type="SUPFAM" id="SSF51905">
    <property type="entry name" value="FAD/NAD(P)-binding domain"/>
    <property type="match status" value="1"/>
</dbReference>
<accession>A0A934II24</accession>
<dbReference type="GO" id="GO:0016491">
    <property type="term" value="F:oxidoreductase activity"/>
    <property type="evidence" value="ECO:0007669"/>
    <property type="project" value="UniProtKB-KW"/>
</dbReference>
<sequence>MAVIGAGIQGATIALELAERGFPVTLIERGPHPLGAASRWNEGKIHLGYIYVNDAPERTARLMAEGATTFEPLLARWIPARVLTEEVSDGFDYLVARDSLLDPDTLAGRYQMVSALVDDALAVPGRRYLGRRKVEPPRRLPPERVAARYDTRHVVAAFATEERSVPLAAIADHLVAAVEGTAAIELVTGLAVERACRQGERIALHHADDEIGAFDHVVNATWSDRLRLDASLGDASRRAHLFRLKLAVHTTVTPGVLPTATMVLGPYGDVVAMPDGTAYLSWYPTGCIARSAELAPPADWLTPLAPAEAARLADETVAELAARIPQVALVADTPRTIEGGIIFSWGASDVDDPNSELHARYEVGPTTHGGNWHSVDTGKYTLAPLFARRLAERIALR</sequence>
<organism evidence="3 4">
    <name type="scientific">Acuticoccus mangrovi</name>
    <dbReference type="NCBI Taxonomy" id="2796142"/>
    <lineage>
        <taxon>Bacteria</taxon>
        <taxon>Pseudomonadati</taxon>
        <taxon>Pseudomonadota</taxon>
        <taxon>Alphaproteobacteria</taxon>
        <taxon>Hyphomicrobiales</taxon>
        <taxon>Amorphaceae</taxon>
        <taxon>Acuticoccus</taxon>
    </lineage>
</organism>
<reference evidence="3" key="1">
    <citation type="submission" date="2020-12" db="EMBL/GenBank/DDBJ databases">
        <title>Bacterial taxonomy.</title>
        <authorList>
            <person name="Pan X."/>
        </authorList>
    </citation>
    <scope>NUCLEOTIDE SEQUENCE</scope>
    <source>
        <strain evidence="3">B2012</strain>
    </source>
</reference>
<dbReference type="InterPro" id="IPR006076">
    <property type="entry name" value="FAD-dep_OxRdtase"/>
</dbReference>
<dbReference type="RefSeq" id="WP_198881514.1">
    <property type="nucleotide sequence ID" value="NZ_JAEKJA010000005.1"/>
</dbReference>
<proteinExistence type="predicted"/>
<dbReference type="Proteomes" id="UP000609531">
    <property type="component" value="Unassembled WGS sequence"/>
</dbReference>
<evidence type="ECO:0000256" key="1">
    <source>
        <dbReference type="ARBA" id="ARBA00023002"/>
    </source>
</evidence>
<keyword evidence="1" id="KW-0560">Oxidoreductase</keyword>
<keyword evidence="4" id="KW-1185">Reference proteome</keyword>
<evidence type="ECO:0000259" key="2">
    <source>
        <dbReference type="Pfam" id="PF01266"/>
    </source>
</evidence>
<dbReference type="Gene3D" id="3.50.50.60">
    <property type="entry name" value="FAD/NAD(P)-binding domain"/>
    <property type="match status" value="1"/>
</dbReference>
<evidence type="ECO:0000313" key="3">
    <source>
        <dbReference type="EMBL" id="MBJ3775381.1"/>
    </source>
</evidence>
<gene>
    <name evidence="3" type="ORF">JCR33_06765</name>
</gene>
<dbReference type="InterPro" id="IPR036188">
    <property type="entry name" value="FAD/NAD-bd_sf"/>
</dbReference>
<comment type="caution">
    <text evidence="3">The sequence shown here is derived from an EMBL/GenBank/DDBJ whole genome shotgun (WGS) entry which is preliminary data.</text>
</comment>
<evidence type="ECO:0000313" key="4">
    <source>
        <dbReference type="Proteomes" id="UP000609531"/>
    </source>
</evidence>
<dbReference type="Pfam" id="PF01266">
    <property type="entry name" value="DAO"/>
    <property type="match status" value="1"/>
</dbReference>
<protein>
    <submittedName>
        <fullName evidence="3">FAD-binding oxidoreductase</fullName>
    </submittedName>
</protein>